<gene>
    <name evidence="1" type="ORF">FIL88_03825</name>
</gene>
<keyword evidence="2" id="KW-1185">Reference proteome</keyword>
<sequence length="141" mass="16273">MLQAIQTLEKIEYHVCHFDCSSDAALLASAVKELKWEAQFGSCPDMLNFDALNDAVRSEPFDTADNAVVVLKDFQKLWDRDERQGFHVLDIFTSASRDYLLFGKHLLTFVHVSDPRFETQKPGALPAWWNGREWFHKDRGI</sequence>
<comment type="caution">
    <text evidence="1">The sequence shown here is derived from an EMBL/GenBank/DDBJ whole genome shotgun (WGS) entry which is preliminary data.</text>
</comment>
<reference evidence="1 2" key="1">
    <citation type="submission" date="2019-06" db="EMBL/GenBank/DDBJ databases">
        <title>A novel species of marine bacteria.</title>
        <authorList>
            <person name="Wang Y."/>
        </authorList>
    </citation>
    <scope>NUCLEOTIDE SEQUENCE [LARGE SCALE GENOMIC DNA]</scope>
    <source>
        <strain evidence="1 2">MA1-10</strain>
    </source>
</reference>
<name>A0A545SUT3_9RHOB</name>
<evidence type="ECO:0008006" key="3">
    <source>
        <dbReference type="Google" id="ProtNLM"/>
    </source>
</evidence>
<dbReference type="AlphaFoldDB" id="A0A545SUT3"/>
<evidence type="ECO:0000313" key="2">
    <source>
        <dbReference type="Proteomes" id="UP000315816"/>
    </source>
</evidence>
<evidence type="ECO:0000313" key="1">
    <source>
        <dbReference type="EMBL" id="TQV68721.1"/>
    </source>
</evidence>
<organism evidence="1 2">
    <name type="scientific">Aliiroseovarius halocynthiae</name>
    <dbReference type="NCBI Taxonomy" id="985055"/>
    <lineage>
        <taxon>Bacteria</taxon>
        <taxon>Pseudomonadati</taxon>
        <taxon>Pseudomonadota</taxon>
        <taxon>Alphaproteobacteria</taxon>
        <taxon>Rhodobacterales</taxon>
        <taxon>Paracoccaceae</taxon>
        <taxon>Aliiroseovarius</taxon>
    </lineage>
</organism>
<dbReference type="Proteomes" id="UP000315816">
    <property type="component" value="Unassembled WGS sequence"/>
</dbReference>
<dbReference type="EMBL" id="VICH01000004">
    <property type="protein sequence ID" value="TQV68721.1"/>
    <property type="molecule type" value="Genomic_DNA"/>
</dbReference>
<proteinExistence type="predicted"/>
<protein>
    <recommendedName>
        <fullName evidence="3">Barstar family protein</fullName>
    </recommendedName>
</protein>
<accession>A0A545SUT3</accession>